<protein>
    <submittedName>
        <fullName evidence="1">Cellulose-binding GDSL lipase acylhydrolase</fullName>
    </submittedName>
</protein>
<dbReference type="EMBL" id="MVGC01000011">
    <property type="protein sequence ID" value="RJE26998.1"/>
    <property type="molecule type" value="Genomic_DNA"/>
</dbReference>
<dbReference type="Gene3D" id="3.40.50.1110">
    <property type="entry name" value="SGNH hydrolase"/>
    <property type="match status" value="1"/>
</dbReference>
<evidence type="ECO:0000313" key="1">
    <source>
        <dbReference type="EMBL" id="RJE26998.1"/>
    </source>
</evidence>
<gene>
    <name evidence="1" type="ORF">PHISCL_00699</name>
</gene>
<evidence type="ECO:0000313" key="2">
    <source>
        <dbReference type="Proteomes" id="UP000266188"/>
    </source>
</evidence>
<sequence length="72" mass="8495">MLSLIALQASVQVYDVWSFMTDILDRPEEYGFLNNRCIGEGCVWWDGYHPRSAFHQLLAADIQTYISEYFWL</sequence>
<comment type="caution">
    <text evidence="1">The sequence shown here is derived from an EMBL/GenBank/DDBJ whole genome shotgun (WGS) entry which is preliminary data.</text>
</comment>
<dbReference type="AlphaFoldDB" id="A0A3A2ZV16"/>
<dbReference type="InterPro" id="IPR036514">
    <property type="entry name" value="SGNH_hydro_sf"/>
</dbReference>
<keyword evidence="1" id="KW-0378">Hydrolase</keyword>
<accession>A0A3A2ZV16</accession>
<reference evidence="2" key="1">
    <citation type="submission" date="2017-02" db="EMBL/GenBank/DDBJ databases">
        <authorList>
            <person name="Tafer H."/>
            <person name="Lopandic K."/>
        </authorList>
    </citation>
    <scope>NUCLEOTIDE SEQUENCE [LARGE SCALE GENOMIC DNA]</scope>
    <source>
        <strain evidence="2">CBS 366.77</strain>
    </source>
</reference>
<dbReference type="SUPFAM" id="SSF52266">
    <property type="entry name" value="SGNH hydrolase"/>
    <property type="match status" value="1"/>
</dbReference>
<proteinExistence type="predicted"/>
<keyword evidence="2" id="KW-1185">Reference proteome</keyword>
<name>A0A3A2ZV16_9EURO</name>
<organism evidence="1 2">
    <name type="scientific">Aspergillus sclerotialis</name>
    <dbReference type="NCBI Taxonomy" id="2070753"/>
    <lineage>
        <taxon>Eukaryota</taxon>
        <taxon>Fungi</taxon>
        <taxon>Dikarya</taxon>
        <taxon>Ascomycota</taxon>
        <taxon>Pezizomycotina</taxon>
        <taxon>Eurotiomycetes</taxon>
        <taxon>Eurotiomycetidae</taxon>
        <taxon>Eurotiales</taxon>
        <taxon>Aspergillaceae</taxon>
        <taxon>Aspergillus</taxon>
        <taxon>Aspergillus subgen. Polypaecilum</taxon>
    </lineage>
</organism>
<dbReference type="STRING" id="2070753.A0A3A2ZV16"/>
<dbReference type="Proteomes" id="UP000266188">
    <property type="component" value="Unassembled WGS sequence"/>
</dbReference>
<dbReference type="OrthoDB" id="1600564at2759"/>
<dbReference type="GO" id="GO:0016787">
    <property type="term" value="F:hydrolase activity"/>
    <property type="evidence" value="ECO:0007669"/>
    <property type="project" value="UniProtKB-KW"/>
</dbReference>